<comment type="caution">
    <text evidence="4">The sequence shown here is derived from an EMBL/GenBank/DDBJ whole genome shotgun (WGS) entry which is preliminary data.</text>
</comment>
<dbReference type="InterPro" id="IPR008502">
    <property type="entry name" value="Prolamin-like"/>
</dbReference>
<feature type="domain" description="Prolamin-like" evidence="3">
    <location>
        <begin position="136"/>
        <end position="197"/>
    </location>
</feature>
<sequence length="210" mass="22123">MAGMSPKTISMKLIVVCIALLVPTGLAQPPFRLIPGLLPIPPVPELQKCWAALTSAPGCVMEIYSSLLNGQIGKIGPVCCAAITQVSENCWPKMFPLNPFFPPLLKEFCAAPSPNAVTKISLPGLLPPVITTEIAECWSSLENVQGCASEINKSLASGKISGIGPACCKAVTEISDKCWPKMFPFNPFFPPLLKITCAAFNGAPAPAVTS</sequence>
<organism evidence="4 5">
    <name type="scientific">Acer negundo</name>
    <name type="common">Box elder</name>
    <dbReference type="NCBI Taxonomy" id="4023"/>
    <lineage>
        <taxon>Eukaryota</taxon>
        <taxon>Viridiplantae</taxon>
        <taxon>Streptophyta</taxon>
        <taxon>Embryophyta</taxon>
        <taxon>Tracheophyta</taxon>
        <taxon>Spermatophyta</taxon>
        <taxon>Magnoliopsida</taxon>
        <taxon>eudicotyledons</taxon>
        <taxon>Gunneridae</taxon>
        <taxon>Pentapetalae</taxon>
        <taxon>rosids</taxon>
        <taxon>malvids</taxon>
        <taxon>Sapindales</taxon>
        <taxon>Sapindaceae</taxon>
        <taxon>Hippocastanoideae</taxon>
        <taxon>Acereae</taxon>
        <taxon>Acer</taxon>
    </lineage>
</organism>
<gene>
    <name evidence="4" type="ORF">LWI28_008155</name>
</gene>
<dbReference type="AlphaFoldDB" id="A0AAD5J8L8"/>
<evidence type="ECO:0000259" key="3">
    <source>
        <dbReference type="Pfam" id="PF05617"/>
    </source>
</evidence>
<dbReference type="EMBL" id="JAJSOW010000004">
    <property type="protein sequence ID" value="KAI9191409.1"/>
    <property type="molecule type" value="Genomic_DNA"/>
</dbReference>
<dbReference type="GO" id="GO:0009567">
    <property type="term" value="P:double fertilization forming a zygote and endosperm"/>
    <property type="evidence" value="ECO:0007669"/>
    <property type="project" value="TreeGrafter"/>
</dbReference>
<evidence type="ECO:0000313" key="4">
    <source>
        <dbReference type="EMBL" id="KAI9191409.1"/>
    </source>
</evidence>
<name>A0AAD5J8L8_ACENE</name>
<protein>
    <recommendedName>
        <fullName evidence="3">Prolamin-like domain-containing protein</fullName>
    </recommendedName>
</protein>
<dbReference type="GO" id="GO:0031982">
    <property type="term" value="C:vesicle"/>
    <property type="evidence" value="ECO:0007669"/>
    <property type="project" value="TreeGrafter"/>
</dbReference>
<reference evidence="4" key="1">
    <citation type="journal article" date="2022" name="Plant J.">
        <title>Strategies of tolerance reflected in two North American maple genomes.</title>
        <authorList>
            <person name="McEvoy S.L."/>
            <person name="Sezen U.U."/>
            <person name="Trouern-Trend A."/>
            <person name="McMahon S.M."/>
            <person name="Schaberg P.G."/>
            <person name="Yang J."/>
            <person name="Wegrzyn J.L."/>
            <person name="Swenson N.G."/>
        </authorList>
    </citation>
    <scope>NUCLEOTIDE SEQUENCE</scope>
    <source>
        <strain evidence="4">91603</strain>
    </source>
</reference>
<evidence type="ECO:0000256" key="1">
    <source>
        <dbReference type="ARBA" id="ARBA00022729"/>
    </source>
</evidence>
<dbReference type="PANTHER" id="PTHR31181:SF67">
    <property type="entry name" value="PROLAMIN-LIKE PROTEIN (DUF1278)"/>
    <property type="match status" value="1"/>
</dbReference>
<feature type="signal peptide" evidence="2">
    <location>
        <begin position="1"/>
        <end position="27"/>
    </location>
</feature>
<dbReference type="GO" id="GO:2000008">
    <property type="term" value="P:regulation of protein localization to cell surface"/>
    <property type="evidence" value="ECO:0007669"/>
    <property type="project" value="TreeGrafter"/>
</dbReference>
<dbReference type="Pfam" id="PF05617">
    <property type="entry name" value="Prolamin_like"/>
    <property type="match status" value="2"/>
</dbReference>
<evidence type="ECO:0000313" key="5">
    <source>
        <dbReference type="Proteomes" id="UP001064489"/>
    </source>
</evidence>
<dbReference type="GO" id="GO:0080155">
    <property type="term" value="P:regulation of double fertilization forming a zygote and endosperm"/>
    <property type="evidence" value="ECO:0007669"/>
    <property type="project" value="TreeGrafter"/>
</dbReference>
<feature type="domain" description="Prolamin-like" evidence="3">
    <location>
        <begin position="48"/>
        <end position="109"/>
    </location>
</feature>
<keyword evidence="1 2" id="KW-0732">Signal</keyword>
<accession>A0AAD5J8L8</accession>
<dbReference type="GO" id="GO:0005576">
    <property type="term" value="C:extracellular region"/>
    <property type="evidence" value="ECO:0007669"/>
    <property type="project" value="TreeGrafter"/>
</dbReference>
<reference evidence="4" key="2">
    <citation type="submission" date="2023-02" db="EMBL/GenBank/DDBJ databases">
        <authorList>
            <person name="Swenson N.G."/>
            <person name="Wegrzyn J.L."/>
            <person name="Mcevoy S.L."/>
        </authorList>
    </citation>
    <scope>NUCLEOTIDE SEQUENCE</scope>
    <source>
        <strain evidence="4">91603</strain>
        <tissue evidence="4">Leaf</tissue>
    </source>
</reference>
<dbReference type="Proteomes" id="UP001064489">
    <property type="component" value="Chromosome 6"/>
</dbReference>
<proteinExistence type="predicted"/>
<keyword evidence="5" id="KW-1185">Reference proteome</keyword>
<dbReference type="PANTHER" id="PTHR31181">
    <property type="entry name" value="EGG CELL-SECRETED PROTEIN 1.4"/>
    <property type="match status" value="1"/>
</dbReference>
<feature type="chain" id="PRO_5042263087" description="Prolamin-like domain-containing protein" evidence="2">
    <location>
        <begin position="28"/>
        <end position="210"/>
    </location>
</feature>
<evidence type="ECO:0000256" key="2">
    <source>
        <dbReference type="SAM" id="SignalP"/>
    </source>
</evidence>